<gene>
    <name evidence="1" type="ORF">SAMN05216337_1001150</name>
</gene>
<dbReference type="RefSeq" id="WP_092077562.1">
    <property type="nucleotide sequence ID" value="NZ_FMZW01000001.1"/>
</dbReference>
<dbReference type="EMBL" id="FMZW01000001">
    <property type="protein sequence ID" value="SDC05926.1"/>
    <property type="molecule type" value="Genomic_DNA"/>
</dbReference>
<reference evidence="1 2" key="1">
    <citation type="submission" date="2016-10" db="EMBL/GenBank/DDBJ databases">
        <authorList>
            <person name="de Groot N.N."/>
        </authorList>
    </citation>
    <scope>NUCLEOTIDE SEQUENCE [LARGE SCALE GENOMIC DNA]</scope>
    <source>
        <strain evidence="1 2">R5</strain>
    </source>
</reference>
<name>A0A1G6IJM6_9BRAD</name>
<dbReference type="AlphaFoldDB" id="A0A1G6IJM6"/>
<evidence type="ECO:0000313" key="1">
    <source>
        <dbReference type="EMBL" id="SDC05926.1"/>
    </source>
</evidence>
<proteinExistence type="predicted"/>
<organism evidence="1 2">
    <name type="scientific">Bradyrhizobium brasilense</name>
    <dbReference type="NCBI Taxonomy" id="1419277"/>
    <lineage>
        <taxon>Bacteria</taxon>
        <taxon>Pseudomonadati</taxon>
        <taxon>Pseudomonadota</taxon>
        <taxon>Alphaproteobacteria</taxon>
        <taxon>Hyphomicrobiales</taxon>
        <taxon>Nitrobacteraceae</taxon>
        <taxon>Bradyrhizobium</taxon>
    </lineage>
</organism>
<sequence>MTPIKVFFLEPTDRERRWLRRFSFSNSRQCPNKNSGCDAMFEIGEADILYTPDGYIDATGRLMPPKSDPRWPKACAACGRAFDDGDEWQLFSRQIYVRPSDGFRCTLEDAPPGACWNAWWIADRRSDEQVGCAWMVGPDGRSLVVKCPDGHDWMIDARARNCTMPNDDHHHCWIRHGRPEDGTLHVDKVGKTCAAGAGSIQTGKWHGFLHNGFLHE</sequence>
<evidence type="ECO:0000313" key="2">
    <source>
        <dbReference type="Proteomes" id="UP000199245"/>
    </source>
</evidence>
<protein>
    <submittedName>
        <fullName evidence="1">Uncharacterized protein</fullName>
    </submittedName>
</protein>
<accession>A0A1G6IJM6</accession>
<dbReference type="Proteomes" id="UP000199245">
    <property type="component" value="Unassembled WGS sequence"/>
</dbReference>